<dbReference type="GO" id="GO:0005743">
    <property type="term" value="C:mitochondrial inner membrane"/>
    <property type="evidence" value="ECO:0007669"/>
    <property type="project" value="InterPro"/>
</dbReference>
<feature type="region of interest" description="Disordered" evidence="20">
    <location>
        <begin position="1087"/>
        <end position="1883"/>
    </location>
</feature>
<dbReference type="OrthoDB" id="407298at2759"/>
<feature type="compositionally biased region" description="Polar residues" evidence="20">
    <location>
        <begin position="1562"/>
        <end position="1581"/>
    </location>
</feature>
<keyword evidence="14" id="KW-0560">Oxidoreductase</keyword>
<keyword evidence="17 19" id="KW-0472">Membrane</keyword>
<evidence type="ECO:0000256" key="20">
    <source>
        <dbReference type="SAM" id="MobiDB-lite"/>
    </source>
</evidence>
<dbReference type="PANTHER" id="PTHR11771">
    <property type="entry name" value="LIPOXYGENASE"/>
    <property type="match status" value="1"/>
</dbReference>
<feature type="domain" description="PLAT" evidence="21">
    <location>
        <begin position="267"/>
        <end position="383"/>
    </location>
</feature>
<dbReference type="InterPro" id="IPR036392">
    <property type="entry name" value="PLAT/LH2_dom_sf"/>
</dbReference>
<dbReference type="InterPro" id="IPR023395">
    <property type="entry name" value="MCP_dom_sf"/>
</dbReference>
<feature type="repeat" description="Solcar" evidence="19">
    <location>
        <begin position="41"/>
        <end position="127"/>
    </location>
</feature>
<comment type="caution">
    <text evidence="23">The sequence shown here is derived from an EMBL/GenBank/DDBJ whole genome shotgun (WGS) entry which is preliminary data.</text>
</comment>
<feature type="compositionally biased region" description="Acidic residues" evidence="20">
    <location>
        <begin position="1087"/>
        <end position="1097"/>
    </location>
</feature>
<feature type="compositionally biased region" description="Basic and acidic residues" evidence="20">
    <location>
        <begin position="1757"/>
        <end position="1769"/>
    </location>
</feature>
<feature type="domain" description="Lipoxygenase" evidence="22">
    <location>
        <begin position="383"/>
        <end position="881"/>
    </location>
</feature>
<keyword evidence="15" id="KW-0408">Iron</keyword>
<feature type="compositionally biased region" description="Basic and acidic residues" evidence="20">
    <location>
        <begin position="1302"/>
        <end position="1311"/>
    </location>
</feature>
<evidence type="ECO:0000256" key="13">
    <source>
        <dbReference type="ARBA" id="ARBA00022964"/>
    </source>
</evidence>
<dbReference type="Gene3D" id="1.50.40.10">
    <property type="entry name" value="Mitochondrial carrier domain"/>
    <property type="match status" value="1"/>
</dbReference>
<evidence type="ECO:0000256" key="12">
    <source>
        <dbReference type="ARBA" id="ARBA00022737"/>
    </source>
</evidence>
<feature type="compositionally biased region" description="Acidic residues" evidence="20">
    <location>
        <begin position="1738"/>
        <end position="1748"/>
    </location>
</feature>
<dbReference type="Gene3D" id="3.10.450.60">
    <property type="match status" value="1"/>
</dbReference>
<keyword evidence="12" id="KW-0677">Repeat</keyword>
<evidence type="ECO:0000256" key="17">
    <source>
        <dbReference type="ARBA" id="ARBA00023136"/>
    </source>
</evidence>
<evidence type="ECO:0000256" key="7">
    <source>
        <dbReference type="ARBA" id="ARBA00009419"/>
    </source>
</evidence>
<dbReference type="CDD" id="cd01753">
    <property type="entry name" value="PLAT_LOX"/>
    <property type="match status" value="1"/>
</dbReference>
<feature type="compositionally biased region" description="Polar residues" evidence="20">
    <location>
        <begin position="1803"/>
        <end position="1813"/>
    </location>
</feature>
<dbReference type="GO" id="GO:0016702">
    <property type="term" value="F:oxidoreductase activity, acting on single donors with incorporation of molecular oxygen, incorporation of two atoms of oxygen"/>
    <property type="evidence" value="ECO:0007669"/>
    <property type="project" value="InterPro"/>
</dbReference>
<feature type="repeat" description="Solcar" evidence="19">
    <location>
        <begin position="135"/>
        <end position="223"/>
    </location>
</feature>
<feature type="compositionally biased region" description="Low complexity" evidence="20">
    <location>
        <begin position="1510"/>
        <end position="1521"/>
    </location>
</feature>
<feature type="compositionally biased region" description="Gly residues" evidence="20">
    <location>
        <begin position="1235"/>
        <end position="1245"/>
    </location>
</feature>
<dbReference type="Pfam" id="PF00153">
    <property type="entry name" value="Mito_carr"/>
    <property type="match status" value="2"/>
</dbReference>
<feature type="compositionally biased region" description="Acidic residues" evidence="20">
    <location>
        <begin position="1115"/>
        <end position="1124"/>
    </location>
</feature>
<dbReference type="PROSITE" id="PS00081">
    <property type="entry name" value="LIPOXYGENASE_2"/>
    <property type="match status" value="1"/>
</dbReference>
<keyword evidence="11" id="KW-0479">Metal-binding</keyword>
<feature type="region of interest" description="Disordered" evidence="20">
    <location>
        <begin position="988"/>
        <end position="1011"/>
    </location>
</feature>
<evidence type="ECO:0000256" key="10">
    <source>
        <dbReference type="ARBA" id="ARBA00022692"/>
    </source>
</evidence>
<comment type="subcellular location">
    <subcellularLocation>
        <location evidence="4">Cytoplasm</location>
    </subcellularLocation>
    <subcellularLocation>
        <location evidence="2">Membrane</location>
        <topology evidence="2">Multi-pass membrane protein</topology>
    </subcellularLocation>
    <subcellularLocation>
        <location evidence="3">Mitochondrion membrane</location>
    </subcellularLocation>
</comment>
<dbReference type="InterPro" id="IPR013819">
    <property type="entry name" value="LipOase_C"/>
</dbReference>
<feature type="compositionally biased region" description="Basic and acidic residues" evidence="20">
    <location>
        <begin position="991"/>
        <end position="1011"/>
    </location>
</feature>
<dbReference type="Pfam" id="PF00305">
    <property type="entry name" value="Lipoxygenase"/>
    <property type="match status" value="1"/>
</dbReference>
<feature type="compositionally biased region" description="Acidic residues" evidence="20">
    <location>
        <begin position="1362"/>
        <end position="1374"/>
    </location>
</feature>
<dbReference type="InterPro" id="IPR000907">
    <property type="entry name" value="LipOase"/>
</dbReference>
<keyword evidence="16" id="KW-0443">Lipid metabolism</keyword>
<evidence type="ECO:0000313" key="24">
    <source>
        <dbReference type="Proteomes" id="UP000727407"/>
    </source>
</evidence>
<feature type="compositionally biased region" description="Pro residues" evidence="20">
    <location>
        <begin position="1442"/>
        <end position="1452"/>
    </location>
</feature>
<feature type="non-terminal residue" evidence="23">
    <location>
        <position position="1"/>
    </location>
</feature>
<dbReference type="PROSITE" id="PS50920">
    <property type="entry name" value="SOLCAR"/>
    <property type="match status" value="2"/>
</dbReference>
<dbReference type="GO" id="GO:0055085">
    <property type="term" value="P:transmembrane transport"/>
    <property type="evidence" value="ECO:0007669"/>
    <property type="project" value="InterPro"/>
</dbReference>
<keyword evidence="24" id="KW-1185">Reference proteome</keyword>
<evidence type="ECO:0000256" key="15">
    <source>
        <dbReference type="ARBA" id="ARBA00023004"/>
    </source>
</evidence>
<dbReference type="InterPro" id="IPR042062">
    <property type="entry name" value="PLAT_LOX_verte"/>
</dbReference>
<dbReference type="PRINTS" id="PR00928">
    <property type="entry name" value="GRAVESDC"/>
</dbReference>
<dbReference type="Pfam" id="PF15255">
    <property type="entry name" value="CAP-ZIP_m"/>
    <property type="match status" value="1"/>
</dbReference>
<dbReference type="SMART" id="SM00308">
    <property type="entry name" value="LH2"/>
    <property type="match status" value="1"/>
</dbReference>
<evidence type="ECO:0000259" key="22">
    <source>
        <dbReference type="PROSITE" id="PS51393"/>
    </source>
</evidence>
<evidence type="ECO:0000256" key="1">
    <source>
        <dbReference type="ARBA" id="ARBA00001962"/>
    </source>
</evidence>
<gene>
    <name evidence="23" type="primary">fam21c</name>
    <name evidence="23" type="ORF">DAT39_009354</name>
</gene>
<evidence type="ECO:0000256" key="2">
    <source>
        <dbReference type="ARBA" id="ARBA00004141"/>
    </source>
</evidence>
<dbReference type="GO" id="GO:0034440">
    <property type="term" value="P:lipid oxidation"/>
    <property type="evidence" value="ECO:0007669"/>
    <property type="project" value="InterPro"/>
</dbReference>
<feature type="compositionally biased region" description="Basic and acidic residues" evidence="20">
    <location>
        <begin position="1652"/>
        <end position="1663"/>
    </location>
</feature>
<dbReference type="SUPFAM" id="SSF49723">
    <property type="entry name" value="Lipase/lipooxygenase domain (PLAT/LH2 domain)"/>
    <property type="match status" value="1"/>
</dbReference>
<dbReference type="Pfam" id="PF01477">
    <property type="entry name" value="PLAT"/>
    <property type="match status" value="1"/>
</dbReference>
<dbReference type="SUPFAM" id="SSF48484">
    <property type="entry name" value="Lipoxigenase"/>
    <property type="match status" value="1"/>
</dbReference>
<comment type="similarity">
    <text evidence="6">Belongs to the mitochondrial carrier (TC 2.A.29) family.</text>
</comment>
<evidence type="ECO:0000313" key="23">
    <source>
        <dbReference type="EMBL" id="KAF5900916.1"/>
    </source>
</evidence>
<feature type="compositionally biased region" description="Basic and acidic residues" evidence="20">
    <location>
        <begin position="1258"/>
        <end position="1267"/>
    </location>
</feature>
<dbReference type="InterPro" id="IPR001024">
    <property type="entry name" value="PLAT/LH2_dom"/>
</dbReference>
<keyword evidence="13" id="KW-0223">Dioxygenase</keyword>
<feature type="region of interest" description="Disordered" evidence="20">
    <location>
        <begin position="2050"/>
        <end position="2104"/>
    </location>
</feature>
<organism evidence="23 24">
    <name type="scientific">Clarias magur</name>
    <name type="common">Asian catfish</name>
    <name type="synonym">Macropteronotus magur</name>
    <dbReference type="NCBI Taxonomy" id="1594786"/>
    <lineage>
        <taxon>Eukaryota</taxon>
        <taxon>Metazoa</taxon>
        <taxon>Chordata</taxon>
        <taxon>Craniata</taxon>
        <taxon>Vertebrata</taxon>
        <taxon>Euteleostomi</taxon>
        <taxon>Actinopterygii</taxon>
        <taxon>Neopterygii</taxon>
        <taxon>Teleostei</taxon>
        <taxon>Ostariophysi</taxon>
        <taxon>Siluriformes</taxon>
        <taxon>Clariidae</taxon>
        <taxon>Clarias</taxon>
    </lineage>
</organism>
<evidence type="ECO:0000256" key="16">
    <source>
        <dbReference type="ARBA" id="ARBA00023098"/>
    </source>
</evidence>
<proteinExistence type="inferred from homology"/>
<evidence type="ECO:0000256" key="19">
    <source>
        <dbReference type="PROSITE-ProRule" id="PRU00282"/>
    </source>
</evidence>
<evidence type="ECO:0000256" key="4">
    <source>
        <dbReference type="ARBA" id="ARBA00004496"/>
    </source>
</evidence>
<dbReference type="PRINTS" id="PR00926">
    <property type="entry name" value="MITOCARRIER"/>
</dbReference>
<feature type="compositionally biased region" description="Basic and acidic residues" evidence="20">
    <location>
        <begin position="1865"/>
        <end position="1880"/>
    </location>
</feature>
<keyword evidence="9" id="KW-0963">Cytoplasm</keyword>
<dbReference type="InterPro" id="IPR029341">
    <property type="entry name" value="FAM21/CAPZIP"/>
</dbReference>
<feature type="compositionally biased region" description="Basic and acidic residues" evidence="20">
    <location>
        <begin position="1098"/>
        <end position="1114"/>
    </location>
</feature>
<evidence type="ECO:0000256" key="8">
    <source>
        <dbReference type="ARBA" id="ARBA00022448"/>
    </source>
</evidence>
<comment type="caution">
    <text evidence="18">Lacks conserved residue(s) required for the propagation of feature annotation.</text>
</comment>
<feature type="compositionally biased region" description="Acidic residues" evidence="20">
    <location>
        <begin position="1138"/>
        <end position="1157"/>
    </location>
</feature>
<dbReference type="FunFam" id="1.20.245.10:FF:000001">
    <property type="entry name" value="Arachidonate 5-lipoxygenase a"/>
    <property type="match status" value="1"/>
</dbReference>
<feature type="non-terminal residue" evidence="23">
    <location>
        <position position="2211"/>
    </location>
</feature>
<dbReference type="PROSITE" id="PS50095">
    <property type="entry name" value="PLAT"/>
    <property type="match status" value="1"/>
</dbReference>
<evidence type="ECO:0000256" key="9">
    <source>
        <dbReference type="ARBA" id="ARBA00022490"/>
    </source>
</evidence>
<dbReference type="InterPro" id="IPR036226">
    <property type="entry name" value="LipOase_C_sf"/>
</dbReference>
<evidence type="ECO:0000256" key="6">
    <source>
        <dbReference type="ARBA" id="ARBA00006375"/>
    </source>
</evidence>
<evidence type="ECO:0000256" key="18">
    <source>
        <dbReference type="PROSITE-ProRule" id="PRU00152"/>
    </source>
</evidence>
<feature type="compositionally biased region" description="Basic and acidic residues" evidence="20">
    <location>
        <begin position="1713"/>
        <end position="1730"/>
    </location>
</feature>
<comment type="pathway">
    <text evidence="5">Lipid metabolism.</text>
</comment>
<protein>
    <submittedName>
        <fullName evidence="23">WASH complex subunit 2-like isoform X1</fullName>
    </submittedName>
</protein>
<feature type="compositionally biased region" description="Polar residues" evidence="20">
    <location>
        <begin position="1292"/>
        <end position="1301"/>
    </location>
</feature>
<comment type="similarity">
    <text evidence="7">Belongs to the lipoxygenase family.</text>
</comment>
<dbReference type="EMBL" id="QNUK01000124">
    <property type="protein sequence ID" value="KAF5900916.1"/>
    <property type="molecule type" value="Genomic_DNA"/>
</dbReference>
<evidence type="ECO:0000259" key="21">
    <source>
        <dbReference type="PROSITE" id="PS50095"/>
    </source>
</evidence>
<accession>A0A8J4X443</accession>
<keyword evidence="10 19" id="KW-0812">Transmembrane</keyword>
<dbReference type="Gene3D" id="1.20.245.10">
    <property type="entry name" value="Lipoxygenase-1, Domain 5"/>
    <property type="match status" value="1"/>
</dbReference>
<dbReference type="InterPro" id="IPR018108">
    <property type="entry name" value="MCP_transmembrane"/>
</dbReference>
<sequence>CVLKTCLCFSVDVSIMATEASVSSAGRSQVAGGNTVQRDYYYFLRSFAAGGVAGCCAKTTIAPLDRVKILLQAHNPHYKHLGVFATLRAVPKKEGLLGLYKGNGAMMVRIFPYGAIQFMAFDNYKKFLSTRLGISGHVHRLMAGSMAGMTAVICTYPLDVIRARLAFQVTGEHRYTGIGNAFQTIYLKEGGIAGFYRGLIPTIIGMAPYAGFSFFTFGTLKSLGLAHFPEILGKPSLDNPDVLVLKTHINLLCGGVAGAIAQTISMPSYTVTVATGSQWFAGTDDYIYVTLVGTESCSERTLLDKPLYNDFERGAVDSYDIKVAENLGDIELVKIEKKKYWMHDDWYCKYVTVKTPIGDYIEFPCFRWVVDDKEVILRDGRARLPQHDKSRVAKQHRRKELENRQKTYRWKEWHPGFPMSIDANSHKDLPRDIQFDSEKGVDFALNYTKAIENLCVNQFMHMFQSSWGDFADFERIFMRIKNTISEYVMQHWKEDFMFGYQFLNGCNPVMIQKCSKIPDKFPVTQEMVNDCFEKDLTLENELKAGNLFIADYEIMDDITPNATDPCTLQYLAAPICLLHKNSENKIFPIAIQLNQIPGKDNPIFVPTDNEYDWLLAKIWVKSSDFHVHQTVTHLLKTHLISEVFAIAMFRQLPAVHPVYKLLVPHIRFTIAINTKAREELICECGLFDKANGTGGGGHAELVQKAMKTFTYKSLCFPESIKARGMDSKEELPYYFYRDDGIRVWEIIKSFVEEVMHIYYDSDKAVLEDGEIQAFVKDVCSFGMQDFDSCEFPKSLKNREQLVEYVTVIIFTTSAQHAAINFGQFDWCSWIPNAPPTMRRPPPTKKGEVDLPFIVTSLPDRGRSCWHLGAVWALSQFQENEVIAMAEPMENGPSSCNGEAEQVWERPWTLDEMRKNGVNWSLAADSGLFLYLQDFSQRMVSKTHEIEKQLDGLIRDTKATDSCLHTVFNDFLMLSNIQFIENRVYDDEVEEPVPKTETQERRPEQEKTREQKEAELIPKIQEAVNYGLKVLESAFEQLDVKVGNSDSEDEEAADRVEPILEPKDLYVDRPLPYLIGSQAFMEQDDIGLGDLSSDEMSIDSDRESFVESEVDKDQDEHSDDDFDQEGESREKFKKKQLSSDEDEENEDSDLFGESDKDEDEARRDDVDPASFADQLAARIKDTTKKPETDRTSLSSSTSATKRKHQGRKLPQAQVEDDDEMFKPPKMEDEEYSPFGEKGGLFSGGKGLFDDDEGDLFSEAPKKEKERAVSQKSDGVNTKKIPTGAVSIFPENSLFGSPNGSDSLESKENDRLVKPKVHAALDQPSLGGGLFDDEEDDDFFSGKKLKKPAAQKKAKPKMKADLFGGDEDDDDDEDGDIFNVGSHPAASKQSKKVVEEEEVQPQEKKLPAGAISIFGPGTNSLLAESLKKRHPSTSEESVKSEESMPPPVVKPPVAPKTTGKARSKSLFSDDEDSQIFPTMPKSQSKPEGPAQKKPSKAKVSIFDDDEEEDLFSSVPKSQSVQVKTAVPQPKKALSSSLFSDDEDQWMSSQPSPAKPDGKSGGLKASTSAPSRLPSANTSQTDSLFNDDDDDLFAATKEPSQKKTQRVSLLFEDEDDEDKGSLFGIKQPVSKGTPEVKVPAASQASNLFGPEETQEEAKEKLSEKKAMQTASSPEETNKSKKPAGAVSLFGGINVLGEEAKTTTKQSRNALEDIDDLDWHKEAPPPMETKEKKATKNTFSLFDDEDDDEPEDIPPISTASKHSDKSTLKEPRNVVKSTGVFQDEELLFSQTQQRDNDPEVDLFATSAKPSTTVSSSVKPAVSALFGEEEEDDDLFSSAKPKAPPKVPNKPSKAKHEETDKGSISVQSAKSREKPVSPVKPKETSSRIGKLQASLAINPANLIPGASPRTPGAVSIMPDLAQSSSTRFAGLPPDSAATAGSRVAAEGGIGFDAPAQVTTLQNANKDRVKGATQRRPQTRAARHLAAQRSEESRLGSLAENPALQAGSGARTTSLPSAFNPIPARPSALTLPITTSTTTAPAQTVSDGVVRPKVLPPAEEDLFSSEDLFASASAPKHTPPSQTKAKPPETAFHGPSTKKEPTQPTFNDHSEDLFATVKPKTVKKAKAMPFLDDDNDIFATETKKASKTIASSIKPDIFKDVDETPSKVLKKPKEQSLEASLFDDDVDIFADLTPVTKPKEKKAKKKAETKSIFDDDM</sequence>
<evidence type="ECO:0000256" key="5">
    <source>
        <dbReference type="ARBA" id="ARBA00005189"/>
    </source>
</evidence>
<evidence type="ECO:0000256" key="11">
    <source>
        <dbReference type="ARBA" id="ARBA00022723"/>
    </source>
</evidence>
<dbReference type="Proteomes" id="UP000727407">
    <property type="component" value="Unassembled WGS sequence"/>
</dbReference>
<feature type="region of interest" description="Disordered" evidence="20">
    <location>
        <begin position="1956"/>
        <end position="2017"/>
    </location>
</feature>
<feature type="compositionally biased region" description="Basic residues" evidence="20">
    <location>
        <begin position="1341"/>
        <end position="1355"/>
    </location>
</feature>
<keyword evidence="8" id="KW-0813">Transport</keyword>
<dbReference type="SUPFAM" id="SSF103506">
    <property type="entry name" value="Mitochondrial carrier"/>
    <property type="match status" value="1"/>
</dbReference>
<dbReference type="GO" id="GO:0046872">
    <property type="term" value="F:metal ion binding"/>
    <property type="evidence" value="ECO:0007669"/>
    <property type="project" value="UniProtKB-KW"/>
</dbReference>
<dbReference type="InterPro" id="IPR002167">
    <property type="entry name" value="GDC-like"/>
</dbReference>
<dbReference type="InterPro" id="IPR020834">
    <property type="entry name" value="LipOase_CS"/>
</dbReference>
<comment type="cofactor">
    <cofactor evidence="1">
        <name>Fe cation</name>
        <dbReference type="ChEBI" id="CHEBI:24875"/>
    </cofactor>
</comment>
<dbReference type="InterPro" id="IPR002067">
    <property type="entry name" value="MCP"/>
</dbReference>
<dbReference type="PROSITE" id="PS51393">
    <property type="entry name" value="LIPOXYGENASE_3"/>
    <property type="match status" value="1"/>
</dbReference>
<name>A0A8J4X443_CLAMG</name>
<feature type="compositionally biased region" description="Basic and acidic residues" evidence="20">
    <location>
        <begin position="1177"/>
        <end position="1189"/>
    </location>
</feature>
<evidence type="ECO:0000256" key="14">
    <source>
        <dbReference type="ARBA" id="ARBA00023002"/>
    </source>
</evidence>
<evidence type="ECO:0000256" key="3">
    <source>
        <dbReference type="ARBA" id="ARBA00004325"/>
    </source>
</evidence>
<reference evidence="23" key="1">
    <citation type="submission" date="2020-07" db="EMBL/GenBank/DDBJ databases">
        <title>Clarias magur genome sequencing, assembly and annotation.</title>
        <authorList>
            <person name="Kushwaha B."/>
            <person name="Kumar R."/>
            <person name="Das P."/>
            <person name="Joshi C.G."/>
            <person name="Kumar D."/>
            <person name="Nagpure N.S."/>
            <person name="Pandey M."/>
            <person name="Agarwal S."/>
            <person name="Srivastava S."/>
            <person name="Singh M."/>
            <person name="Sahoo L."/>
            <person name="Jayasankar P."/>
            <person name="Meher P.K."/>
            <person name="Koringa P.G."/>
            <person name="Iquebal M.A."/>
            <person name="Das S.P."/>
            <person name="Bit A."/>
            <person name="Patnaik S."/>
            <person name="Patel N."/>
            <person name="Shah T.M."/>
            <person name="Hinsu A."/>
            <person name="Jena J.K."/>
        </authorList>
    </citation>
    <scope>NUCLEOTIDE SEQUENCE</scope>
    <source>
        <strain evidence="23">CIFAMagur01</strain>
        <tissue evidence="23">Testis</tissue>
    </source>
</reference>
<feature type="compositionally biased region" description="Basic and acidic residues" evidence="20">
    <location>
        <begin position="1430"/>
        <end position="1440"/>
    </location>
</feature>